<evidence type="ECO:0008006" key="3">
    <source>
        <dbReference type="Google" id="ProtNLM"/>
    </source>
</evidence>
<protein>
    <recommendedName>
        <fullName evidence="3">Lrp/AsnC family transcriptional regulator</fullName>
    </recommendedName>
</protein>
<accession>A0A2R7Y7L5</accession>
<proteinExistence type="predicted"/>
<evidence type="ECO:0000313" key="2">
    <source>
        <dbReference type="Proteomes" id="UP000244093"/>
    </source>
</evidence>
<dbReference type="AlphaFoldDB" id="A0A2R7Y7L5"/>
<gene>
    <name evidence="1" type="ORF">B7O98_03620</name>
</gene>
<organism evidence="1 2">
    <name type="scientific">Zestosphaera tikiterensis</name>
    <dbReference type="NCBI Taxonomy" id="1973259"/>
    <lineage>
        <taxon>Archaea</taxon>
        <taxon>Thermoproteota</taxon>
        <taxon>Thermoprotei</taxon>
        <taxon>Desulfurococcales</taxon>
        <taxon>Desulfurococcaceae</taxon>
        <taxon>Zestosphaera</taxon>
    </lineage>
</organism>
<name>A0A2R7Y7L5_9CREN</name>
<reference evidence="1 2" key="1">
    <citation type="journal article" date="2018" name="Syst. Appl. Microbiol.">
        <title>A new symbiotic nanoarchaeote (Candidatus Nanoclepta minutus) and its host (Zestosphaera tikiterensis gen. nov., sp. nov.) from a New Zealand hot spring.</title>
        <authorList>
            <person name="St John E."/>
            <person name="Liu Y."/>
            <person name="Podar M."/>
            <person name="Stott M.B."/>
            <person name="Meneghin J."/>
            <person name="Chen Z."/>
            <person name="Lagutin K."/>
            <person name="Mitchell K."/>
            <person name="Reysenbach A.L."/>
        </authorList>
    </citation>
    <scope>NUCLEOTIDE SEQUENCE [LARGE SCALE GENOMIC DNA]</scope>
    <source>
        <strain evidence="1">NZ3</strain>
    </source>
</reference>
<comment type="caution">
    <text evidence="1">The sequence shown here is derived from an EMBL/GenBank/DDBJ whole genome shotgun (WGS) entry which is preliminary data.</text>
</comment>
<dbReference type="Proteomes" id="UP000244093">
    <property type="component" value="Unassembled WGS sequence"/>
</dbReference>
<dbReference type="EMBL" id="NBVN01000002">
    <property type="protein sequence ID" value="PUA33518.1"/>
    <property type="molecule type" value="Genomic_DNA"/>
</dbReference>
<evidence type="ECO:0000313" key="1">
    <source>
        <dbReference type="EMBL" id="PUA33518.1"/>
    </source>
</evidence>
<sequence length="371" mass="43745">MSELRPSREDMQTVVKYLNPSLLDFIEQLQSFEYIPEISKVADLMDFHTSTIWKFMKLLKQRGLAFQGLIDMHKLGVDEIILVFDEYIELKSMFKGLMREYAPILPWGTYVKYLVPKGFAEAFLNELYSRLGVEPLEVYIPTFTIYGKPDVKRFYDMNSRRFVINWDELYKMVEVAPREIIPKEAVKKSKFDELDLLILRVLERSPFESIKNVVRILNEEFKALKPYNYVLVLRHYNNHIEARGVIKGVRLRSEKLILEPSLKVMITANGNPLEMLRFLKVLTTHPYFHDAYVNTADNVAVTFATLPVELAHDLSIFMDKLKRVGIIRYWKITYLDSRRFRRYALPVKMFSENINNLFTLSDDELLVRELT</sequence>